<dbReference type="Pfam" id="PF00370">
    <property type="entry name" value="FGGY_N"/>
    <property type="match status" value="1"/>
</dbReference>
<feature type="domain" description="Carbohydrate kinase FGGY N-terminal" evidence="4">
    <location>
        <begin position="5"/>
        <end position="239"/>
    </location>
</feature>
<keyword evidence="3" id="KW-0418">Kinase</keyword>
<name>A0A369AZH7_9ENTE</name>
<evidence type="ECO:0000313" key="7">
    <source>
        <dbReference type="Proteomes" id="UP000288197"/>
    </source>
</evidence>
<evidence type="ECO:0000256" key="2">
    <source>
        <dbReference type="ARBA" id="ARBA00022679"/>
    </source>
</evidence>
<dbReference type="GO" id="GO:0016301">
    <property type="term" value="F:kinase activity"/>
    <property type="evidence" value="ECO:0007669"/>
    <property type="project" value="UniProtKB-KW"/>
</dbReference>
<organism evidence="6 7">
    <name type="scientific">Vagococcus fluvialis</name>
    <dbReference type="NCBI Taxonomy" id="2738"/>
    <lineage>
        <taxon>Bacteria</taxon>
        <taxon>Bacillati</taxon>
        <taxon>Bacillota</taxon>
        <taxon>Bacilli</taxon>
        <taxon>Lactobacillales</taxon>
        <taxon>Enterococcaceae</taxon>
        <taxon>Vagococcus</taxon>
    </lineage>
</organism>
<sequence>MMTIFLGIDIGTTAIKFKVYDTMEAKINFSLPVMTYYEENAVYQNPKEILESVKEGIKIVIQQVNTINKIAFSTAMHTIIPRVNQNEELRMYIWSDNQASEVVKEFKQTKLAEPFYYKTGTPIHAMTPFSKIIFFKQSQPDFFQKISHWQDLKSYIFSELTGNNVTDYSNASATGIFDSLNFEWDKEILAYLELKKESLPRCLSPKESFKILGYQAEELEISPEVEIILGASDGCLAALAAYKKTGGKLTLTLGTSGAIRKLTKQRELNFKSNQFCYYVSENLWVIGGATNNGGKVLEWLQYSFYDNQVDTYSSLAKSLTNMDYKKKIPVFLPYLQGERAPIWNSEATGELVELSINNTQSDIILSVAEGILFNLKKIYDTLEFKQKEKTLLLSGGFFKTPELIQAVADIFNMNACLSETTEPIDGLFFLSCDGQLVNEDKLLVVPTLNHQKQQYYEKRYELFINYLEKML</sequence>
<dbReference type="GO" id="GO:0005975">
    <property type="term" value="P:carbohydrate metabolic process"/>
    <property type="evidence" value="ECO:0007669"/>
    <property type="project" value="InterPro"/>
</dbReference>
<evidence type="ECO:0000256" key="1">
    <source>
        <dbReference type="ARBA" id="ARBA00009156"/>
    </source>
</evidence>
<feature type="domain" description="Carbohydrate kinase FGGY C-terminal" evidence="5">
    <location>
        <begin position="252"/>
        <end position="421"/>
    </location>
</feature>
<dbReference type="CDD" id="cd07770">
    <property type="entry name" value="ASKHA_NBD_FGGY_GntK"/>
    <property type="match status" value="1"/>
</dbReference>
<dbReference type="OrthoDB" id="9805576at2"/>
<reference evidence="6 7" key="1">
    <citation type="submission" date="2017-05" db="EMBL/GenBank/DDBJ databases">
        <title>Vagococcus spp. assemblies.</title>
        <authorList>
            <person name="Gulvik C.A."/>
        </authorList>
    </citation>
    <scope>NUCLEOTIDE SEQUENCE [LARGE SCALE GENOMIC DNA]</scope>
    <source>
        <strain evidence="6 7">NCFB 2497</strain>
    </source>
</reference>
<dbReference type="Proteomes" id="UP000288197">
    <property type="component" value="Unassembled WGS sequence"/>
</dbReference>
<dbReference type="EMBL" id="NGJX01000003">
    <property type="protein sequence ID" value="RSU03926.1"/>
    <property type="molecule type" value="Genomic_DNA"/>
</dbReference>
<dbReference type="InterPro" id="IPR018485">
    <property type="entry name" value="FGGY_C"/>
</dbReference>
<dbReference type="InterPro" id="IPR018484">
    <property type="entry name" value="FGGY_N"/>
</dbReference>
<dbReference type="RefSeq" id="WP_114289018.1">
    <property type="nucleotide sequence ID" value="NZ_CP081459.1"/>
</dbReference>
<dbReference type="InterPro" id="IPR043129">
    <property type="entry name" value="ATPase_NBD"/>
</dbReference>
<accession>A0A369AZH7</accession>
<keyword evidence="7" id="KW-1185">Reference proteome</keyword>
<protein>
    <submittedName>
        <fullName evidence="6">Uncharacterized protein</fullName>
    </submittedName>
</protein>
<dbReference type="PANTHER" id="PTHR43095:SF2">
    <property type="entry name" value="GLUCONOKINASE"/>
    <property type="match status" value="1"/>
</dbReference>
<proteinExistence type="inferred from homology"/>
<evidence type="ECO:0000259" key="4">
    <source>
        <dbReference type="Pfam" id="PF00370"/>
    </source>
</evidence>
<comment type="caution">
    <text evidence="6">The sequence shown here is derived from an EMBL/GenBank/DDBJ whole genome shotgun (WGS) entry which is preliminary data.</text>
</comment>
<dbReference type="PANTHER" id="PTHR43095">
    <property type="entry name" value="SUGAR KINASE"/>
    <property type="match status" value="1"/>
</dbReference>
<keyword evidence="2" id="KW-0808">Transferase</keyword>
<comment type="similarity">
    <text evidence="1">Belongs to the FGGY kinase family.</text>
</comment>
<dbReference type="GeneID" id="63145799"/>
<dbReference type="AlphaFoldDB" id="A0A369AZH7"/>
<dbReference type="PIRSF" id="PIRSF000538">
    <property type="entry name" value="GlpK"/>
    <property type="match status" value="1"/>
</dbReference>
<gene>
    <name evidence="6" type="ORF">CBF32_04445</name>
</gene>
<dbReference type="Gene3D" id="3.30.420.40">
    <property type="match status" value="2"/>
</dbReference>
<evidence type="ECO:0000313" key="6">
    <source>
        <dbReference type="EMBL" id="RSU03926.1"/>
    </source>
</evidence>
<dbReference type="Pfam" id="PF02782">
    <property type="entry name" value="FGGY_C"/>
    <property type="match status" value="1"/>
</dbReference>
<dbReference type="SUPFAM" id="SSF53067">
    <property type="entry name" value="Actin-like ATPase domain"/>
    <property type="match status" value="2"/>
</dbReference>
<evidence type="ECO:0000259" key="5">
    <source>
        <dbReference type="Pfam" id="PF02782"/>
    </source>
</evidence>
<dbReference type="InterPro" id="IPR050406">
    <property type="entry name" value="FGGY_Carb_Kinase"/>
</dbReference>
<evidence type="ECO:0000256" key="3">
    <source>
        <dbReference type="ARBA" id="ARBA00022777"/>
    </source>
</evidence>
<dbReference type="InterPro" id="IPR000577">
    <property type="entry name" value="Carb_kinase_FGGY"/>
</dbReference>